<comment type="caution">
    <text evidence="1">The sequence shown here is derived from an EMBL/GenBank/DDBJ whole genome shotgun (WGS) entry which is preliminary data.</text>
</comment>
<reference evidence="1 2" key="2">
    <citation type="journal article" date="2017" name="Front. Plant Sci.">
        <title>Gene Classification and Mining of Molecular Markers Useful in Red Clover (Trifolium pratense) Breeding.</title>
        <authorList>
            <person name="Istvanek J."/>
            <person name="Dluhosova J."/>
            <person name="Dluhos P."/>
            <person name="Patkova L."/>
            <person name="Nedelnik J."/>
            <person name="Repkova J."/>
        </authorList>
    </citation>
    <scope>NUCLEOTIDE SEQUENCE [LARGE SCALE GENOMIC DNA]</scope>
    <source>
        <strain evidence="2">cv. Tatra</strain>
        <tissue evidence="1">Young leaves</tissue>
    </source>
</reference>
<sequence length="76" mass="8281">MGISLSDGDDDYATMILDFTKGHHLNGLDSCLCELEGSNSSGEACIFQNTYNSYMLNENLEHGISENYEVAAVLAQ</sequence>
<gene>
    <name evidence="1" type="ORF">L195_g024823</name>
</gene>
<evidence type="ECO:0000313" key="1">
    <source>
        <dbReference type="EMBL" id="PNY01523.1"/>
    </source>
</evidence>
<organism evidence="1 2">
    <name type="scientific">Trifolium pratense</name>
    <name type="common">Red clover</name>
    <dbReference type="NCBI Taxonomy" id="57577"/>
    <lineage>
        <taxon>Eukaryota</taxon>
        <taxon>Viridiplantae</taxon>
        <taxon>Streptophyta</taxon>
        <taxon>Embryophyta</taxon>
        <taxon>Tracheophyta</taxon>
        <taxon>Spermatophyta</taxon>
        <taxon>Magnoliopsida</taxon>
        <taxon>eudicotyledons</taxon>
        <taxon>Gunneridae</taxon>
        <taxon>Pentapetalae</taxon>
        <taxon>rosids</taxon>
        <taxon>fabids</taxon>
        <taxon>Fabales</taxon>
        <taxon>Fabaceae</taxon>
        <taxon>Papilionoideae</taxon>
        <taxon>50 kb inversion clade</taxon>
        <taxon>NPAAA clade</taxon>
        <taxon>Hologalegina</taxon>
        <taxon>IRL clade</taxon>
        <taxon>Trifolieae</taxon>
        <taxon>Trifolium</taxon>
    </lineage>
</organism>
<accession>A0A2K3NER5</accession>
<dbReference type="EMBL" id="ASHM01020217">
    <property type="protein sequence ID" value="PNY01523.1"/>
    <property type="molecule type" value="Genomic_DNA"/>
</dbReference>
<dbReference type="Proteomes" id="UP000236291">
    <property type="component" value="Unassembled WGS sequence"/>
</dbReference>
<protein>
    <submittedName>
        <fullName evidence="1">Uncharacterized protein</fullName>
    </submittedName>
</protein>
<dbReference type="AlphaFoldDB" id="A0A2K3NER5"/>
<evidence type="ECO:0000313" key="2">
    <source>
        <dbReference type="Proteomes" id="UP000236291"/>
    </source>
</evidence>
<name>A0A2K3NER5_TRIPR</name>
<proteinExistence type="predicted"/>
<reference evidence="1 2" key="1">
    <citation type="journal article" date="2014" name="Am. J. Bot.">
        <title>Genome assembly and annotation for red clover (Trifolium pratense; Fabaceae).</title>
        <authorList>
            <person name="Istvanek J."/>
            <person name="Jaros M."/>
            <person name="Krenek A."/>
            <person name="Repkova J."/>
        </authorList>
    </citation>
    <scope>NUCLEOTIDE SEQUENCE [LARGE SCALE GENOMIC DNA]</scope>
    <source>
        <strain evidence="2">cv. Tatra</strain>
        <tissue evidence="1">Young leaves</tissue>
    </source>
</reference>